<protein>
    <submittedName>
        <fullName evidence="6">ABC transporter ATP-binding protein</fullName>
    </submittedName>
</protein>
<evidence type="ECO:0000256" key="3">
    <source>
        <dbReference type="ARBA" id="ARBA00022741"/>
    </source>
</evidence>
<evidence type="ECO:0000256" key="2">
    <source>
        <dbReference type="ARBA" id="ARBA00022448"/>
    </source>
</evidence>
<gene>
    <name evidence="6" type="ORF">C7Y47_16495</name>
</gene>
<dbReference type="PANTHER" id="PTHR42798">
    <property type="entry name" value="LIPOPROTEIN-RELEASING SYSTEM ATP-BINDING PROTEIN LOLD"/>
    <property type="match status" value="1"/>
</dbReference>
<dbReference type="Pfam" id="PF00005">
    <property type="entry name" value="ABC_tran"/>
    <property type="match status" value="1"/>
</dbReference>
<organism evidence="6 7">
    <name type="scientific">Lysinibacillus sphaericus</name>
    <name type="common">Bacillus sphaericus</name>
    <dbReference type="NCBI Taxonomy" id="1421"/>
    <lineage>
        <taxon>Bacteria</taxon>
        <taxon>Bacillati</taxon>
        <taxon>Bacillota</taxon>
        <taxon>Bacilli</taxon>
        <taxon>Bacillales</taxon>
        <taxon>Bacillaceae</taxon>
        <taxon>Lysinibacillus</taxon>
    </lineage>
</organism>
<evidence type="ECO:0000313" key="7">
    <source>
        <dbReference type="Proteomes" id="UP000317944"/>
    </source>
</evidence>
<comment type="similarity">
    <text evidence="1">Belongs to the ABC transporter superfamily.</text>
</comment>
<comment type="caution">
    <text evidence="6">The sequence shown here is derived from an EMBL/GenBank/DDBJ whole genome shotgun (WGS) entry which is preliminary data.</text>
</comment>
<dbReference type="EMBL" id="SADV01000015">
    <property type="protein sequence ID" value="TQR30083.1"/>
    <property type="molecule type" value="Genomic_DNA"/>
</dbReference>
<evidence type="ECO:0000313" key="6">
    <source>
        <dbReference type="EMBL" id="TQR30083.1"/>
    </source>
</evidence>
<accession>A0A544UCK8</accession>
<dbReference type="InterPro" id="IPR003593">
    <property type="entry name" value="AAA+_ATPase"/>
</dbReference>
<evidence type="ECO:0000256" key="4">
    <source>
        <dbReference type="ARBA" id="ARBA00022840"/>
    </source>
</evidence>
<name>A0A544UCK8_LYSSH</name>
<dbReference type="Gene3D" id="3.40.50.300">
    <property type="entry name" value="P-loop containing nucleotide triphosphate hydrolases"/>
    <property type="match status" value="1"/>
</dbReference>
<proteinExistence type="inferred from homology"/>
<dbReference type="PANTHER" id="PTHR42798:SF2">
    <property type="entry name" value="ABC TRANSPORTER ATP-BINDING PROTEIN MG467-RELATED"/>
    <property type="match status" value="1"/>
</dbReference>
<dbReference type="PROSITE" id="PS00211">
    <property type="entry name" value="ABC_TRANSPORTER_1"/>
    <property type="match status" value="1"/>
</dbReference>
<dbReference type="GO" id="GO:0016887">
    <property type="term" value="F:ATP hydrolysis activity"/>
    <property type="evidence" value="ECO:0007669"/>
    <property type="project" value="InterPro"/>
</dbReference>
<dbReference type="GO" id="GO:0022857">
    <property type="term" value="F:transmembrane transporter activity"/>
    <property type="evidence" value="ECO:0007669"/>
    <property type="project" value="UniProtKB-ARBA"/>
</dbReference>
<keyword evidence="2" id="KW-0813">Transport</keyword>
<keyword evidence="4 6" id="KW-0067">ATP-binding</keyword>
<dbReference type="Proteomes" id="UP000317944">
    <property type="component" value="Unassembled WGS sequence"/>
</dbReference>
<dbReference type="AlphaFoldDB" id="A0A544UCK8"/>
<dbReference type="InterPro" id="IPR017911">
    <property type="entry name" value="MacB-like_ATP-bd"/>
</dbReference>
<dbReference type="InterPro" id="IPR017871">
    <property type="entry name" value="ABC_transporter-like_CS"/>
</dbReference>
<dbReference type="RefSeq" id="WP_142509768.1">
    <property type="nucleotide sequence ID" value="NZ_SADV01000015.1"/>
</dbReference>
<dbReference type="CDD" id="cd03255">
    <property type="entry name" value="ABC_MJ0796_LolCDE_FtsE"/>
    <property type="match status" value="1"/>
</dbReference>
<evidence type="ECO:0000259" key="5">
    <source>
        <dbReference type="PROSITE" id="PS50893"/>
    </source>
</evidence>
<dbReference type="InterPro" id="IPR003439">
    <property type="entry name" value="ABC_transporter-like_ATP-bd"/>
</dbReference>
<dbReference type="SMART" id="SM00382">
    <property type="entry name" value="AAA"/>
    <property type="match status" value="1"/>
</dbReference>
<dbReference type="InterPro" id="IPR027417">
    <property type="entry name" value="P-loop_NTPase"/>
</dbReference>
<dbReference type="GO" id="GO:0098796">
    <property type="term" value="C:membrane protein complex"/>
    <property type="evidence" value="ECO:0007669"/>
    <property type="project" value="UniProtKB-ARBA"/>
</dbReference>
<dbReference type="FunFam" id="3.40.50.300:FF:000032">
    <property type="entry name" value="Export ABC transporter ATP-binding protein"/>
    <property type="match status" value="1"/>
</dbReference>
<reference evidence="6 7" key="1">
    <citation type="submission" date="2018-03" db="EMBL/GenBank/DDBJ databases">
        <title>Aerobic endospore-forming bacteria genome sequencing and assembly.</title>
        <authorList>
            <person name="Cavalcante D.A."/>
            <person name="Driks A."/>
            <person name="Putonti C."/>
            <person name="De-Souza M.T."/>
        </authorList>
    </citation>
    <scope>NUCLEOTIDE SEQUENCE [LARGE SCALE GENOMIC DNA]</scope>
    <source>
        <strain evidence="6 7">SDF0037</strain>
    </source>
</reference>
<feature type="domain" description="ABC transporter" evidence="5">
    <location>
        <begin position="6"/>
        <end position="235"/>
    </location>
</feature>
<keyword evidence="3" id="KW-0547">Nucleotide-binding</keyword>
<evidence type="ECO:0000256" key="1">
    <source>
        <dbReference type="ARBA" id="ARBA00005417"/>
    </source>
</evidence>
<dbReference type="SUPFAM" id="SSF52540">
    <property type="entry name" value="P-loop containing nucleoside triphosphate hydrolases"/>
    <property type="match status" value="1"/>
</dbReference>
<dbReference type="GO" id="GO:0005524">
    <property type="term" value="F:ATP binding"/>
    <property type="evidence" value="ECO:0007669"/>
    <property type="project" value="UniProtKB-KW"/>
</dbReference>
<sequence length="235" mass="26087">MTNNLIEFRNITKEYVIGEVPIIALNEVNFTIDEGEFVVILGASGAGKSTILNILGGMDTPTSGEVIVERKDITEFNEKKLTDYRAKKIGFVFQFYNLIPNLTALENVEFAVEVSKNHLDPEETLKQVGLIDRMNNFPSQLSGGEQQRVAIARAIAKNPLLLLCDEPTGALDYKTGKSVLQLLEDINRETNKCIVLITHNSAIAPMADKVIKVKSGAIEDITINKDKKPIKDIEW</sequence>
<dbReference type="OrthoDB" id="9791546at2"/>
<dbReference type="PROSITE" id="PS50893">
    <property type="entry name" value="ABC_TRANSPORTER_2"/>
    <property type="match status" value="1"/>
</dbReference>